<organism evidence="1 2">
    <name type="scientific">Purpureocillium lilacinum</name>
    <name type="common">Paecilomyces lilacinus</name>
    <dbReference type="NCBI Taxonomy" id="33203"/>
    <lineage>
        <taxon>Eukaryota</taxon>
        <taxon>Fungi</taxon>
        <taxon>Dikarya</taxon>
        <taxon>Ascomycota</taxon>
        <taxon>Pezizomycotina</taxon>
        <taxon>Sordariomycetes</taxon>
        <taxon>Hypocreomycetidae</taxon>
        <taxon>Hypocreales</taxon>
        <taxon>Ophiocordycipitaceae</taxon>
        <taxon>Purpureocillium</taxon>
    </lineage>
</organism>
<sequence length="220" mass="23553">MLQSAVSASTGIVAVKIRYGSACSRVVWPSSSRFRAVLAGVLSSLASRRRLPVLAALWRDERAAIVVRFGSASTRWQGKNSVYARDAATIAKNHTEACCRACRTDAGAPQANIGRPVGPFHFGMPIIRTRPQLLVSFDSSSRHHTRRAGLSNVHVGLHRDCCFDGGHVANRHLVASSTSSSASDAGHCITRDDGTDALMMRPAREADFGASQVNGPSRSQ</sequence>
<accession>A0ABR0BFJ0</accession>
<gene>
    <name evidence="1" type="ORF">Purlil1_12913</name>
</gene>
<name>A0ABR0BFJ0_PURLI</name>
<protein>
    <submittedName>
        <fullName evidence="1">Uncharacterized protein</fullName>
    </submittedName>
</protein>
<comment type="caution">
    <text evidence="1">The sequence shown here is derived from an EMBL/GenBank/DDBJ whole genome shotgun (WGS) entry which is preliminary data.</text>
</comment>
<evidence type="ECO:0000313" key="2">
    <source>
        <dbReference type="Proteomes" id="UP001287286"/>
    </source>
</evidence>
<dbReference type="Proteomes" id="UP001287286">
    <property type="component" value="Unassembled WGS sequence"/>
</dbReference>
<proteinExistence type="predicted"/>
<dbReference type="EMBL" id="JAWRVI010000146">
    <property type="protein sequence ID" value="KAK4074636.1"/>
    <property type="molecule type" value="Genomic_DNA"/>
</dbReference>
<keyword evidence="2" id="KW-1185">Reference proteome</keyword>
<evidence type="ECO:0000313" key="1">
    <source>
        <dbReference type="EMBL" id="KAK4074636.1"/>
    </source>
</evidence>
<reference evidence="1 2" key="1">
    <citation type="journal article" date="2024" name="Microbiol. Resour. Announc.">
        <title>Genome annotations for the ascomycete fungi Trichoderma harzianum, Trichoderma aggressivum, and Purpureocillium lilacinum.</title>
        <authorList>
            <person name="Beijen E.P.W."/>
            <person name="Ohm R.A."/>
        </authorList>
    </citation>
    <scope>NUCLEOTIDE SEQUENCE [LARGE SCALE GENOMIC DNA]</scope>
    <source>
        <strain evidence="1 2">CBS 150709</strain>
    </source>
</reference>